<keyword evidence="3" id="KW-1185">Reference proteome</keyword>
<feature type="transmembrane region" description="Helical" evidence="1">
    <location>
        <begin position="164"/>
        <end position="183"/>
    </location>
</feature>
<evidence type="ECO:0000256" key="1">
    <source>
        <dbReference type="SAM" id="Phobius"/>
    </source>
</evidence>
<dbReference type="AlphaFoldDB" id="A0A2W7INA5"/>
<protein>
    <submittedName>
        <fullName evidence="2">Uncharacterized protein</fullName>
    </submittedName>
</protein>
<feature type="transmembrane region" description="Helical" evidence="1">
    <location>
        <begin position="307"/>
        <end position="327"/>
    </location>
</feature>
<feature type="transmembrane region" description="Helical" evidence="1">
    <location>
        <begin position="339"/>
        <end position="359"/>
    </location>
</feature>
<dbReference type="OrthoDB" id="8448482at2"/>
<sequence>MRKLLSPPARAAGGAAPTACRVDRLGLAVATLVIAAAFLHAHWVREMLPLAPVAANNWFGWHDQGRYLEAALAWQRGDLDVARHLYMPGYPLLAVPFLQDVPLLGLPLADPFLPANLVSLLASLWLLAGIAVRLAPGLRHAGLLGTLAFVTAMLSSPQSLDAWVVPWSTSPATALILLCLWAALRFHAAPDRPRWAFVAAFAGAAILAFRPTDMAVALVPAALLAGWALATSRASWRAWARTGLAGVAGVALALGLLAIFYVPIYGFAQSPYMAGSARTGFEWRLLPLRWVTLMLDPRPLLPQGRGLISAFPWIVSGLAGALALMLLPSRGPGRRAPHLALGGAMACHVALYLCYRDLHSGGMWLYFNHHYFKWVVPVASLYTLLWVALMAAERRLRWRRLALGLGTMALLLPWRAELHLRPDAAGAPRWQADGRLLIPGALPEMGDAVVFAADGSWDDMFMGRSRLFAPSAEHVFNSDHKTVPAGGGLMLTPLRPLPEAPLVLEVRPPSLAVDRGLAPVAVRQAIVFGLPCLLRSRRSACVPDEVLAPTRLAIGSTLTFGRQEGPILRSGWSGAEPEGRWTDGPLSVLRFGVSLAELGGRPLVLDLLANPFLPAGVTEVRVRLLVNGSSVATWRLVDGAPGRLRAIVPSALLGADGAATLRFEIDGTHRPSEFYPGSPDRRRLGLFIRSLTLGLGGA</sequence>
<feature type="transmembrane region" description="Helical" evidence="1">
    <location>
        <begin position="371"/>
        <end position="392"/>
    </location>
</feature>
<feature type="transmembrane region" description="Helical" evidence="1">
    <location>
        <begin position="141"/>
        <end position="158"/>
    </location>
</feature>
<feature type="transmembrane region" description="Helical" evidence="1">
    <location>
        <begin position="195"/>
        <end position="211"/>
    </location>
</feature>
<organism evidence="2 3">
    <name type="scientific">Humitalea rosea</name>
    <dbReference type="NCBI Taxonomy" id="990373"/>
    <lineage>
        <taxon>Bacteria</taxon>
        <taxon>Pseudomonadati</taxon>
        <taxon>Pseudomonadota</taxon>
        <taxon>Alphaproteobacteria</taxon>
        <taxon>Acetobacterales</taxon>
        <taxon>Roseomonadaceae</taxon>
        <taxon>Humitalea</taxon>
    </lineage>
</organism>
<name>A0A2W7INA5_9PROT</name>
<feature type="transmembrane region" description="Helical" evidence="1">
    <location>
        <begin position="243"/>
        <end position="264"/>
    </location>
</feature>
<feature type="transmembrane region" description="Helical" evidence="1">
    <location>
        <begin position="112"/>
        <end position="134"/>
    </location>
</feature>
<accession>A0A2W7INA5</accession>
<feature type="transmembrane region" description="Helical" evidence="1">
    <location>
        <begin position="217"/>
        <end position="236"/>
    </location>
</feature>
<evidence type="ECO:0000313" key="3">
    <source>
        <dbReference type="Proteomes" id="UP000249688"/>
    </source>
</evidence>
<keyword evidence="1" id="KW-0812">Transmembrane</keyword>
<dbReference type="EMBL" id="QKYU01000004">
    <property type="protein sequence ID" value="PZW48791.1"/>
    <property type="molecule type" value="Genomic_DNA"/>
</dbReference>
<feature type="transmembrane region" description="Helical" evidence="1">
    <location>
        <begin position="25"/>
        <end position="43"/>
    </location>
</feature>
<reference evidence="2 3" key="1">
    <citation type="submission" date="2018-06" db="EMBL/GenBank/DDBJ databases">
        <title>Genomic Encyclopedia of Archaeal and Bacterial Type Strains, Phase II (KMG-II): from individual species to whole genera.</title>
        <authorList>
            <person name="Goeker M."/>
        </authorList>
    </citation>
    <scope>NUCLEOTIDE SEQUENCE [LARGE SCALE GENOMIC DNA]</scope>
    <source>
        <strain evidence="2 3">DSM 24525</strain>
    </source>
</reference>
<comment type="caution">
    <text evidence="2">The sequence shown here is derived from an EMBL/GenBank/DDBJ whole genome shotgun (WGS) entry which is preliminary data.</text>
</comment>
<keyword evidence="1" id="KW-1133">Transmembrane helix</keyword>
<proteinExistence type="predicted"/>
<gene>
    <name evidence="2" type="ORF">C8P66_104208</name>
</gene>
<keyword evidence="1" id="KW-0472">Membrane</keyword>
<evidence type="ECO:0000313" key="2">
    <source>
        <dbReference type="EMBL" id="PZW48791.1"/>
    </source>
</evidence>
<dbReference type="RefSeq" id="WP_111397105.1">
    <property type="nucleotide sequence ID" value="NZ_QKYU01000004.1"/>
</dbReference>
<dbReference type="Proteomes" id="UP000249688">
    <property type="component" value="Unassembled WGS sequence"/>
</dbReference>